<accession>A0A6A5USY8</accession>
<feature type="region of interest" description="Disordered" evidence="1">
    <location>
        <begin position="974"/>
        <end position="1015"/>
    </location>
</feature>
<feature type="region of interest" description="Disordered" evidence="1">
    <location>
        <begin position="489"/>
        <end position="513"/>
    </location>
</feature>
<sequence length="1044" mass="117019">MDTTRGKRTQASMEAHTHGCSRDWKRQYCIFSYRHSSLLHTFSSTTNPLTTITLLLPIQSATILEIESQIFALRPLDHTIVDLLHDPTVQVCHFISGRILHYAYPIPDYVLDFLYGDELCTLYENIGRNFRHSPDSGYWKTMQNRIIERLAVLDDVLPARLLLQSGLADIDYDPGERTWISIWENDEGIHDLTAHDFPKLITSVCMSGFKLPTSIFTYESHKETVREAMIRQNNFRQFDIWLDAIDNDRPVPFIRRFGKVLRGDENAYIDLISEVDWYVWHANPQNPAGGHFVPYPVDVLDENRFKRSLQNHEPQFMLLDVARHVISDRTYDNGEKRILILEIPRARVAQIIKERKHLEGPQHARASPSQQDHQVPIPPARKEPAALFDVKPDSYWIETIQDVPELWTTSTRSSVKSLRREFAELSTMPSTPPNRTPSKDSLGAQKKAGRKTIIVKKVQPKIQAEKINPGHSPSREKPAQIDHFLNRIDHGTDSDKVQEDQQFKRRPLDNPSSSRHDWVLRDYEFLVDLPHGEIQLLPAGARAGSDSMAFLASGQILGYQGGPCGHSSCLNPLWTSPLQVDYPVCLREYNDKVHGILGPGFEAKLTKQALNHFLTAHRREDAVLLYGLPPGSGIDMLEVPTSLIHFIETLTEFEAEQVASGVLLIDWNNSWYLRSRKTFPLHPKGPTHAVSPSGGHGSTTFGKQSSQQPDRSIQRSSTSQLTEFMKQLPSSQLEGFFRGELTLENTADGLRIVPAGSSSTRKASPTDENTILKAPAVEKENNAPKAKTDVGKTSGASKVKGKQPMRETIYQPADDSVPTTYVPYRPLKITVTKKKIQPKGTAPPAASHDHGAGPSRTPFSKNASKTESGSTNSHKKSQTAHFAPPYSCTEKSNSDTSHKLRNPVPTQTQALAKMLERLREMETELLIRDNILEARLDQAQSTQVQNEDAGVGRWDSTPNRGPSANVLQTVLRHSTVTSRPTARPKSHSPPYATHGSRVSDFARPATGVPRAPRAVSEHGVPFGPVGNPVLSRSDGINNDWVWIH</sequence>
<organism evidence="2 3">
    <name type="scientific">Bimuria novae-zelandiae CBS 107.79</name>
    <dbReference type="NCBI Taxonomy" id="1447943"/>
    <lineage>
        <taxon>Eukaryota</taxon>
        <taxon>Fungi</taxon>
        <taxon>Dikarya</taxon>
        <taxon>Ascomycota</taxon>
        <taxon>Pezizomycotina</taxon>
        <taxon>Dothideomycetes</taxon>
        <taxon>Pleosporomycetidae</taxon>
        <taxon>Pleosporales</taxon>
        <taxon>Massarineae</taxon>
        <taxon>Didymosphaeriaceae</taxon>
        <taxon>Bimuria</taxon>
    </lineage>
</organism>
<feature type="compositionally biased region" description="Polar residues" evidence="1">
    <location>
        <begin position="857"/>
        <end position="872"/>
    </location>
</feature>
<feature type="region of interest" description="Disordered" evidence="1">
    <location>
        <begin position="832"/>
        <end position="904"/>
    </location>
</feature>
<feature type="region of interest" description="Disordered" evidence="1">
    <location>
        <begin position="424"/>
        <end position="451"/>
    </location>
</feature>
<protein>
    <submittedName>
        <fullName evidence="2">Uncharacterized protein</fullName>
    </submittedName>
</protein>
<dbReference type="EMBL" id="ML976732">
    <property type="protein sequence ID" value="KAF1967480.1"/>
    <property type="molecule type" value="Genomic_DNA"/>
</dbReference>
<evidence type="ECO:0000256" key="1">
    <source>
        <dbReference type="SAM" id="MobiDB-lite"/>
    </source>
</evidence>
<dbReference type="AlphaFoldDB" id="A0A6A5USY8"/>
<feature type="compositionally biased region" description="Polar residues" evidence="1">
    <location>
        <begin position="698"/>
        <end position="721"/>
    </location>
</feature>
<evidence type="ECO:0000313" key="2">
    <source>
        <dbReference type="EMBL" id="KAF1967480.1"/>
    </source>
</evidence>
<feature type="compositionally biased region" description="Polar residues" evidence="1">
    <location>
        <begin position="756"/>
        <end position="769"/>
    </location>
</feature>
<feature type="compositionally biased region" description="Basic and acidic residues" evidence="1">
    <location>
        <begin position="776"/>
        <end position="790"/>
    </location>
</feature>
<dbReference type="Proteomes" id="UP000800036">
    <property type="component" value="Unassembled WGS sequence"/>
</dbReference>
<feature type="region of interest" description="Disordered" evidence="1">
    <location>
        <begin position="358"/>
        <end position="377"/>
    </location>
</feature>
<name>A0A6A5USY8_9PLEO</name>
<gene>
    <name evidence="2" type="ORF">BU23DRAFT_573219</name>
</gene>
<feature type="region of interest" description="Disordered" evidence="1">
    <location>
        <begin position="942"/>
        <end position="962"/>
    </location>
</feature>
<feature type="region of interest" description="Disordered" evidence="1">
    <location>
        <begin position="752"/>
        <end position="808"/>
    </location>
</feature>
<evidence type="ECO:0000313" key="3">
    <source>
        <dbReference type="Proteomes" id="UP000800036"/>
    </source>
</evidence>
<reference evidence="2" key="1">
    <citation type="journal article" date="2020" name="Stud. Mycol.">
        <title>101 Dothideomycetes genomes: a test case for predicting lifestyles and emergence of pathogens.</title>
        <authorList>
            <person name="Haridas S."/>
            <person name="Albert R."/>
            <person name="Binder M."/>
            <person name="Bloem J."/>
            <person name="Labutti K."/>
            <person name="Salamov A."/>
            <person name="Andreopoulos B."/>
            <person name="Baker S."/>
            <person name="Barry K."/>
            <person name="Bills G."/>
            <person name="Bluhm B."/>
            <person name="Cannon C."/>
            <person name="Castanera R."/>
            <person name="Culley D."/>
            <person name="Daum C."/>
            <person name="Ezra D."/>
            <person name="Gonzalez J."/>
            <person name="Henrissat B."/>
            <person name="Kuo A."/>
            <person name="Liang C."/>
            <person name="Lipzen A."/>
            <person name="Lutzoni F."/>
            <person name="Magnuson J."/>
            <person name="Mondo S."/>
            <person name="Nolan M."/>
            <person name="Ohm R."/>
            <person name="Pangilinan J."/>
            <person name="Park H.-J."/>
            <person name="Ramirez L."/>
            <person name="Alfaro M."/>
            <person name="Sun H."/>
            <person name="Tritt A."/>
            <person name="Yoshinaga Y."/>
            <person name="Zwiers L.-H."/>
            <person name="Turgeon B."/>
            <person name="Goodwin S."/>
            <person name="Spatafora J."/>
            <person name="Crous P."/>
            <person name="Grigoriev I."/>
        </authorList>
    </citation>
    <scope>NUCLEOTIDE SEQUENCE</scope>
    <source>
        <strain evidence="2">CBS 107.79</strain>
    </source>
</reference>
<dbReference type="OrthoDB" id="10468716at2759"/>
<keyword evidence="3" id="KW-1185">Reference proteome</keyword>
<proteinExistence type="predicted"/>
<feature type="region of interest" description="Disordered" evidence="1">
    <location>
        <begin position="683"/>
        <end position="721"/>
    </location>
</feature>